<dbReference type="InterPro" id="IPR003423">
    <property type="entry name" value="OMP_efflux"/>
</dbReference>
<evidence type="ECO:0000313" key="4">
    <source>
        <dbReference type="Proteomes" id="UP001460888"/>
    </source>
</evidence>
<dbReference type="Gene3D" id="1.20.1640.10">
    <property type="entry name" value="Multidrug efflux transporter AcrB transmembrane domain"/>
    <property type="match status" value="2"/>
</dbReference>
<comment type="caution">
    <text evidence="3">The sequence shown here is derived from an EMBL/GenBank/DDBJ whole genome shotgun (WGS) entry which is preliminary data.</text>
</comment>
<name>A0ABV2AZ88_9GAMM</name>
<dbReference type="Proteomes" id="UP001460888">
    <property type="component" value="Unassembled WGS sequence"/>
</dbReference>
<feature type="transmembrane region" description="Helical" evidence="2">
    <location>
        <begin position="1005"/>
        <end position="1023"/>
    </location>
</feature>
<reference evidence="3 4" key="1">
    <citation type="submission" date="2013-03" db="EMBL/GenBank/DDBJ databases">
        <title>Salinisphaera dokdonensis CL-ES53 Genome Sequencing.</title>
        <authorList>
            <person name="Li C."/>
            <person name="Lai Q."/>
            <person name="Shao Z."/>
        </authorList>
    </citation>
    <scope>NUCLEOTIDE SEQUENCE [LARGE SCALE GENOMIC DNA]</scope>
    <source>
        <strain evidence="3 4">CL-ES53</strain>
    </source>
</reference>
<evidence type="ECO:0000313" key="3">
    <source>
        <dbReference type="EMBL" id="MES1928957.1"/>
    </source>
</evidence>
<dbReference type="Pfam" id="PF02321">
    <property type="entry name" value="OEP"/>
    <property type="match status" value="1"/>
</dbReference>
<feature type="transmembrane region" description="Helical" evidence="2">
    <location>
        <begin position="875"/>
        <end position="896"/>
    </location>
</feature>
<feature type="transmembrane region" description="Helical" evidence="2">
    <location>
        <begin position="902"/>
        <end position="922"/>
    </location>
</feature>
<feature type="transmembrane region" description="Helical" evidence="2">
    <location>
        <begin position="844"/>
        <end position="863"/>
    </location>
</feature>
<dbReference type="RefSeq" id="WP_353110407.1">
    <property type="nucleotide sequence ID" value="NZ_APND01000002.1"/>
</dbReference>
<dbReference type="Gene3D" id="3.30.70.1430">
    <property type="entry name" value="Multidrug efflux transporter AcrB pore domain"/>
    <property type="match status" value="2"/>
</dbReference>
<dbReference type="EMBL" id="APND01000002">
    <property type="protein sequence ID" value="MES1928957.1"/>
    <property type="molecule type" value="Genomic_DNA"/>
</dbReference>
<dbReference type="Pfam" id="PF00873">
    <property type="entry name" value="ACR_tran"/>
    <property type="match status" value="1"/>
</dbReference>
<feature type="transmembrane region" description="Helical" evidence="2">
    <location>
        <begin position="358"/>
        <end position="378"/>
    </location>
</feature>
<keyword evidence="2" id="KW-0812">Transmembrane</keyword>
<comment type="similarity">
    <text evidence="1">Belongs to the outer membrane factor (OMF) (TC 1.B.17) family.</text>
</comment>
<dbReference type="Gene3D" id="3.30.70.1440">
    <property type="entry name" value="Multidrug efflux transporter AcrB pore domain"/>
    <property type="match status" value="1"/>
</dbReference>
<accession>A0ABV2AZ88</accession>
<dbReference type="PANTHER" id="PTHR32063">
    <property type="match status" value="1"/>
</dbReference>
<dbReference type="Gene3D" id="1.20.1600.10">
    <property type="entry name" value="Outer membrane efflux proteins (OEP)"/>
    <property type="match status" value="1"/>
</dbReference>
<dbReference type="SUPFAM" id="SSF82714">
    <property type="entry name" value="Multidrug efflux transporter AcrB TolC docking domain, DN and DC subdomains"/>
    <property type="match status" value="2"/>
</dbReference>
<dbReference type="InterPro" id="IPR027463">
    <property type="entry name" value="AcrB_DN_DC_subdom"/>
</dbReference>
<evidence type="ECO:0000256" key="2">
    <source>
        <dbReference type="SAM" id="Phobius"/>
    </source>
</evidence>
<feature type="transmembrane region" description="Helical" evidence="2">
    <location>
        <begin position="12"/>
        <end position="33"/>
    </location>
</feature>
<proteinExistence type="inferred from homology"/>
<dbReference type="SUPFAM" id="SSF82866">
    <property type="entry name" value="Multidrug efflux transporter AcrB transmembrane domain"/>
    <property type="match status" value="2"/>
</dbReference>
<keyword evidence="2" id="KW-0472">Membrane</keyword>
<evidence type="ECO:0000256" key="1">
    <source>
        <dbReference type="ARBA" id="ARBA00007613"/>
    </source>
</evidence>
<dbReference type="InterPro" id="IPR001036">
    <property type="entry name" value="Acrflvin-R"/>
</dbReference>
<gene>
    <name evidence="3" type="ORF">SADO_06872</name>
</gene>
<feature type="transmembrane region" description="Helical" evidence="2">
    <location>
        <begin position="429"/>
        <end position="449"/>
    </location>
</feature>
<feature type="transmembrane region" description="Helical" evidence="2">
    <location>
        <begin position="461"/>
        <end position="483"/>
    </location>
</feature>
<dbReference type="Gene3D" id="3.30.2090.10">
    <property type="entry name" value="Multidrug efflux transporter AcrB TolC docking domain, DN and DC subdomains"/>
    <property type="match status" value="2"/>
</dbReference>
<keyword evidence="4" id="KW-1185">Reference proteome</keyword>
<dbReference type="SUPFAM" id="SSF56954">
    <property type="entry name" value="Outer membrane efflux proteins (OEP)"/>
    <property type="match status" value="1"/>
</dbReference>
<protein>
    <submittedName>
        <fullName evidence="3">Acriflavin resistance protein</fullName>
    </submittedName>
</protein>
<feature type="transmembrane region" description="Helical" evidence="2">
    <location>
        <begin position="384"/>
        <end position="403"/>
    </location>
</feature>
<dbReference type="SUPFAM" id="SSF82693">
    <property type="entry name" value="Multidrug efflux transporter AcrB pore domain, PN1, PN2, PC1 and PC2 subdomains"/>
    <property type="match status" value="3"/>
</dbReference>
<dbReference type="Gene3D" id="3.30.70.1320">
    <property type="entry name" value="Multidrug efflux transporter AcrB pore domain like"/>
    <property type="match status" value="1"/>
</dbReference>
<dbReference type="PRINTS" id="PR00702">
    <property type="entry name" value="ACRIFLAVINRP"/>
</dbReference>
<sequence>MTDPLERLLGQGRLIFTLVTVFVLAGLAAFLYMDRQEDPSFPYRAGLITVPFPGAAPDRIERLVIKPLEEQIAEVEQVDLIKSTARQGVAIVTVELAGSVYDTDSGWDRVRVAMDDASRDYPDGVGPARLNDRVIDASTVLLAITGSNDPLVLVDAAKKLRKRLIGVDEVASTNLFGDPGKQITIATDDAAIARYRLSPRQIANDIRASNSVAAGGSILLAGASVNLKPSTDFGSIEDIRATAIGLPGGGTVPLSAIAHVYESSAQPPQERVWFQGERAVAVEVVAVRETTDVVTFGHRVRAAADEMRADLAPLQIEEMFYQPAQTEQRLENLTFNLLASIAIILGILFVFMGWRMGVIVAVLLPLVTLTAIALYALGGGVLQQMAVIGLVVALGILVDNAIVMTENVQWHLNGGASPHDAAMRSVRELAGPLLAATGTTLAAFVPMLLADGNSADFIRALPITIMIALTVSYAYAITVTPLISRRFLRPQVQSRRDPVQRLADGLAHVTARHPAAWLALGIAAIVIALGCMRFVDQEFFPKADRATVIVDITLPEGTHLSTTQDTARQLEQALHEMDGVQTVHGFIGTGGPKFYYNLQQLPEAPQRARLVVKTDGLERNHGIIDAIEHYSADHLPAADVVASVLSQGPPVTAPIELRVFNDAPQRLVQATEQIFNAALAINGTRDVRHDLGTGVPSLDYTIQPAVARSFGVTPVDVAEALRGRSHGLIVGQYRAGEDPVPIKLRSPEGERFSPTSLQTTSVYSAQGDSVPLMQVAVTRLAIEPGAIRHHNQRRVAHVYSELIEGHVYSQVLTPLKATVADLDLPAGTEVEYGGDAEESGKANAALFTAAPLGIALLLFFLLVQFNSFIRVGLVLLTAPFALVGVVPGLLLLQIPFGFQPLLGLFALTGIVVNNAIVLIDVIDDRWAKGSALPEAIAEAVRRRTRPILLTTATTIAGLLPLAFSDTTLWPPLAWPIITGLLASTLLTLIVLPAVCRLTMKPPPRALATVGLVAAAVLSAMVLAPQPAMAQTHSDEAVHRISFGDSIRLAPQRARVLADRMQATAAGAAADRVRRAGRYPTLSASAYVSRSDEVARLDTADAAEAFGQSLNFPEESIPVGSRDKRGATVELRQPLINAASQLYEGPAAAATAGAAGHTLERSRLTSMADGANAYLDVLTVQARAEANRALVENLVARAAKIKALQADGRALRSDVLEVDYREREAKQQQLTLEQDLHVAEAALARALGLEARASAIPLTFTPPAITKTPDALVEDAIRQRNDLASLDARIRAAALQVKSSSAQRLPTLDAVASLHYNEGNAFLPEREGRIAAQVNWTPFAGGTISAARREAEARLEALRAQRTELVAGLRVEIARAVSTLQDNRERVELALLGVASAEATRQTRAARLEAGRANIDDLLDAETTLADRRAQVAIARYEVLRAWVQLKTATGNAAALSHAGA</sequence>
<organism evidence="3 4">
    <name type="scientific">Salinisphaera dokdonensis CL-ES53</name>
    <dbReference type="NCBI Taxonomy" id="1304272"/>
    <lineage>
        <taxon>Bacteria</taxon>
        <taxon>Pseudomonadati</taxon>
        <taxon>Pseudomonadota</taxon>
        <taxon>Gammaproteobacteria</taxon>
        <taxon>Salinisphaerales</taxon>
        <taxon>Salinisphaeraceae</taxon>
        <taxon>Salinisphaera</taxon>
    </lineage>
</organism>
<feature type="transmembrane region" description="Helical" evidence="2">
    <location>
        <begin position="947"/>
        <end position="966"/>
    </location>
</feature>
<dbReference type="PANTHER" id="PTHR32063:SF18">
    <property type="entry name" value="CATION EFFLUX SYSTEM PROTEIN"/>
    <property type="match status" value="1"/>
</dbReference>
<feature type="transmembrane region" description="Helical" evidence="2">
    <location>
        <begin position="333"/>
        <end position="351"/>
    </location>
</feature>
<keyword evidence="2" id="KW-1133">Transmembrane helix</keyword>
<feature type="transmembrane region" description="Helical" evidence="2">
    <location>
        <begin position="972"/>
        <end position="993"/>
    </location>
</feature>